<evidence type="ECO:0000313" key="3">
    <source>
        <dbReference type="EMBL" id="MBW72564.1"/>
    </source>
</evidence>
<evidence type="ECO:0000256" key="2">
    <source>
        <dbReference type="SAM" id="SignalP"/>
    </source>
</evidence>
<feature type="signal peptide" evidence="2">
    <location>
        <begin position="1"/>
        <end position="21"/>
    </location>
</feature>
<dbReference type="AlphaFoldDB" id="A0A2M4D4Q3"/>
<feature type="region of interest" description="Disordered" evidence="1">
    <location>
        <begin position="53"/>
        <end position="80"/>
    </location>
</feature>
<protein>
    <submittedName>
        <fullName evidence="3">Putative secreted protein</fullName>
    </submittedName>
</protein>
<dbReference type="EMBL" id="GGFL01008386">
    <property type="protein sequence ID" value="MBW72564.1"/>
    <property type="molecule type" value="Transcribed_RNA"/>
</dbReference>
<evidence type="ECO:0000256" key="1">
    <source>
        <dbReference type="SAM" id="MobiDB-lite"/>
    </source>
</evidence>
<sequence>MPGAMLLLEGIVVIIVETTEAAALPASRMSIAMTKLNHKFYISSTSFLWCTDDDDHDDHDDDKDDDSVQRVEERQQKERR</sequence>
<feature type="chain" id="PRO_5014895507" evidence="2">
    <location>
        <begin position="22"/>
        <end position="80"/>
    </location>
</feature>
<organism evidence="3">
    <name type="scientific">Anopheles darlingi</name>
    <name type="common">Mosquito</name>
    <dbReference type="NCBI Taxonomy" id="43151"/>
    <lineage>
        <taxon>Eukaryota</taxon>
        <taxon>Metazoa</taxon>
        <taxon>Ecdysozoa</taxon>
        <taxon>Arthropoda</taxon>
        <taxon>Hexapoda</taxon>
        <taxon>Insecta</taxon>
        <taxon>Pterygota</taxon>
        <taxon>Neoptera</taxon>
        <taxon>Endopterygota</taxon>
        <taxon>Diptera</taxon>
        <taxon>Nematocera</taxon>
        <taxon>Culicoidea</taxon>
        <taxon>Culicidae</taxon>
        <taxon>Anophelinae</taxon>
        <taxon>Anopheles</taxon>
    </lineage>
</organism>
<keyword evidence="2" id="KW-0732">Signal</keyword>
<reference evidence="3" key="1">
    <citation type="submission" date="2018-01" db="EMBL/GenBank/DDBJ databases">
        <title>An insight into the sialome of Amazonian anophelines.</title>
        <authorList>
            <person name="Ribeiro J.M."/>
            <person name="Scarpassa V."/>
            <person name="Calvo E."/>
        </authorList>
    </citation>
    <scope>NUCLEOTIDE SEQUENCE</scope>
</reference>
<feature type="compositionally biased region" description="Basic and acidic residues" evidence="1">
    <location>
        <begin position="66"/>
        <end position="80"/>
    </location>
</feature>
<name>A0A2M4D4Q3_ANODA</name>
<proteinExistence type="predicted"/>
<feature type="compositionally biased region" description="Acidic residues" evidence="1">
    <location>
        <begin position="53"/>
        <end position="65"/>
    </location>
</feature>
<accession>A0A2M4D4Q3</accession>